<proteinExistence type="predicted"/>
<name>A0ABY5ASU6_9CYAN</name>
<evidence type="ECO:0000313" key="2">
    <source>
        <dbReference type="Proteomes" id="UP001056708"/>
    </source>
</evidence>
<evidence type="ECO:0000313" key="1">
    <source>
        <dbReference type="EMBL" id="USR91203.1"/>
    </source>
</evidence>
<organism evidence="1 2">
    <name type="scientific">Phormidium yuhuli AB48</name>
    <dbReference type="NCBI Taxonomy" id="2940671"/>
    <lineage>
        <taxon>Bacteria</taxon>
        <taxon>Bacillati</taxon>
        <taxon>Cyanobacteriota</taxon>
        <taxon>Cyanophyceae</taxon>
        <taxon>Oscillatoriophycideae</taxon>
        <taxon>Oscillatoriales</taxon>
        <taxon>Oscillatoriaceae</taxon>
        <taxon>Phormidium</taxon>
        <taxon>Phormidium yuhuli</taxon>
    </lineage>
</organism>
<accession>A0ABY5ASU6</accession>
<reference evidence="1" key="1">
    <citation type="submission" date="2022-06" db="EMBL/GenBank/DDBJ databases">
        <title>Genome sequence of Phormidium yuhuli AB48 isolated from an industrial photobioreactor environment.</title>
        <authorList>
            <person name="Qiu Y."/>
            <person name="Noonan A.J.C."/>
            <person name="Dofher K."/>
            <person name="Koch M."/>
            <person name="Kieft B."/>
            <person name="Lin X."/>
            <person name="Ziels R.M."/>
            <person name="Hallam S.J."/>
        </authorList>
    </citation>
    <scope>NUCLEOTIDE SEQUENCE</scope>
    <source>
        <strain evidence="1">AB48</strain>
    </source>
</reference>
<dbReference type="Proteomes" id="UP001056708">
    <property type="component" value="Chromosome"/>
</dbReference>
<sequence length="412" mass="46555">MNSLTRNARLLILVNLFLIGGWSILLWVANTASRQSLAEAKEDREQLYQQFPPKPANTLASDLDAFGQDISDSEIPSSLQPYLKKIVETTEDSLPDIPEALITSLDAQQQELRTLRDRLVQGEALDWGMGYDIRTISVTTSLPSFLSRFNVFRLMLVQAIRDDRAGETDEVFLTLKALTRLVDSFPQQPDLIAQIISLNAHNDLAAVLRQLDDVPQEIYPELNQTVKKLEMSILNGLQVEGHIHTSLYQDDYLLGETSPIGSFLWILATPYLNLVAAETWDNHSQMLQGIKGSDVCAIEVEDLRGTIQPTRWNFIDYSNVIDYSFSFWVRVQQLKFALELTEKVQQVKTQARQQGQFPQRITGIETSSCPGSQWRYQVNPDGTATLDLEGIPPVVKEFGSDSYVTRFDILSR</sequence>
<dbReference type="EMBL" id="CP098611">
    <property type="protein sequence ID" value="USR91203.1"/>
    <property type="molecule type" value="Genomic_DNA"/>
</dbReference>
<gene>
    <name evidence="1" type="ORF">NEA10_00205</name>
</gene>
<dbReference type="RefSeq" id="WP_252663233.1">
    <property type="nucleotide sequence ID" value="NZ_CP098611.1"/>
</dbReference>
<keyword evidence="2" id="KW-1185">Reference proteome</keyword>
<protein>
    <submittedName>
        <fullName evidence="1">Uncharacterized protein</fullName>
    </submittedName>
</protein>